<evidence type="ECO:0000313" key="1">
    <source>
        <dbReference type="EMBL" id="MFB9992530.1"/>
    </source>
</evidence>
<accession>A0ABV6AYL9</accession>
<proteinExistence type="predicted"/>
<sequence>MTVDSLTAAQPKTPSGFHAFLLADVDVVDFGQGEYVDVVFRDRTRLRARASAEILRLGSRLHGQHRVTLHFRTDLDGTLLEPLHLYRRRDLDTTLEPTTGTYWSAVGLALPGSLSMMVYLERARTPPFQITFKYDVKPSILVSPGTGMRLNGIVRAGQLIATNVIPVEHLLIPERWRYWTKEL</sequence>
<name>A0ABV6AYL9_9DEIO</name>
<protein>
    <submittedName>
        <fullName evidence="1">Uncharacterized protein</fullName>
    </submittedName>
</protein>
<comment type="caution">
    <text evidence="1">The sequence shown here is derived from an EMBL/GenBank/DDBJ whole genome shotgun (WGS) entry which is preliminary data.</text>
</comment>
<gene>
    <name evidence="1" type="ORF">ACFFLM_11185</name>
</gene>
<organism evidence="1 2">
    <name type="scientific">Deinococcus oregonensis</name>
    <dbReference type="NCBI Taxonomy" id="1805970"/>
    <lineage>
        <taxon>Bacteria</taxon>
        <taxon>Thermotogati</taxon>
        <taxon>Deinococcota</taxon>
        <taxon>Deinococci</taxon>
        <taxon>Deinococcales</taxon>
        <taxon>Deinococcaceae</taxon>
        <taxon>Deinococcus</taxon>
    </lineage>
</organism>
<reference evidence="1 2" key="1">
    <citation type="submission" date="2024-09" db="EMBL/GenBank/DDBJ databases">
        <authorList>
            <person name="Sun Q."/>
            <person name="Mori K."/>
        </authorList>
    </citation>
    <scope>NUCLEOTIDE SEQUENCE [LARGE SCALE GENOMIC DNA]</scope>
    <source>
        <strain evidence="1 2">JCM 13503</strain>
    </source>
</reference>
<dbReference type="Proteomes" id="UP001589733">
    <property type="component" value="Unassembled WGS sequence"/>
</dbReference>
<keyword evidence="2" id="KW-1185">Reference proteome</keyword>
<evidence type="ECO:0000313" key="2">
    <source>
        <dbReference type="Proteomes" id="UP001589733"/>
    </source>
</evidence>
<dbReference type="RefSeq" id="WP_380009615.1">
    <property type="nucleotide sequence ID" value="NZ_JBHLYR010000032.1"/>
</dbReference>
<dbReference type="EMBL" id="JBHLYR010000032">
    <property type="protein sequence ID" value="MFB9992530.1"/>
    <property type="molecule type" value="Genomic_DNA"/>
</dbReference>